<dbReference type="EMBL" id="JBHSCW010000003">
    <property type="protein sequence ID" value="MFC4351569.1"/>
    <property type="molecule type" value="Genomic_DNA"/>
</dbReference>
<dbReference type="RefSeq" id="WP_382421897.1">
    <property type="nucleotide sequence ID" value="NZ_JBHSCW010000003.1"/>
</dbReference>
<evidence type="ECO:0000259" key="5">
    <source>
        <dbReference type="PROSITE" id="PS51379"/>
    </source>
</evidence>
<dbReference type="Pfam" id="PF13187">
    <property type="entry name" value="Fer4_9"/>
    <property type="match status" value="1"/>
</dbReference>
<keyword evidence="1" id="KW-0004">4Fe-4S</keyword>
<evidence type="ECO:0000256" key="3">
    <source>
        <dbReference type="ARBA" id="ARBA00023004"/>
    </source>
</evidence>
<dbReference type="Pfam" id="PF12838">
    <property type="entry name" value="Fer4_7"/>
    <property type="match status" value="1"/>
</dbReference>
<feature type="domain" description="4Fe-4S ferredoxin-type" evidence="5">
    <location>
        <begin position="307"/>
        <end position="336"/>
    </location>
</feature>
<dbReference type="InterPro" id="IPR050572">
    <property type="entry name" value="Fe-S_Ferredoxin"/>
</dbReference>
<dbReference type="PROSITE" id="PS51379">
    <property type="entry name" value="4FE4S_FER_2"/>
    <property type="match status" value="3"/>
</dbReference>
<evidence type="ECO:0000256" key="2">
    <source>
        <dbReference type="ARBA" id="ARBA00022723"/>
    </source>
</evidence>
<reference evidence="7" key="1">
    <citation type="journal article" date="2019" name="Int. J. Syst. Evol. Microbiol.">
        <title>The Global Catalogue of Microorganisms (GCM) 10K type strain sequencing project: providing services to taxonomists for standard genome sequencing and annotation.</title>
        <authorList>
            <consortium name="The Broad Institute Genomics Platform"/>
            <consortium name="The Broad Institute Genome Sequencing Center for Infectious Disease"/>
            <person name="Wu L."/>
            <person name="Ma J."/>
        </authorList>
    </citation>
    <scope>NUCLEOTIDE SEQUENCE [LARGE SCALE GENOMIC DNA]</scope>
    <source>
        <strain evidence="7">CECT 8472</strain>
    </source>
</reference>
<keyword evidence="2" id="KW-0479">Metal-binding</keyword>
<dbReference type="Gene3D" id="3.30.70.20">
    <property type="match status" value="3"/>
</dbReference>
<evidence type="ECO:0000256" key="1">
    <source>
        <dbReference type="ARBA" id="ARBA00022485"/>
    </source>
</evidence>
<feature type="domain" description="4Fe-4S ferredoxin-type" evidence="5">
    <location>
        <begin position="548"/>
        <end position="577"/>
    </location>
</feature>
<proteinExistence type="predicted"/>
<dbReference type="InterPro" id="IPR017896">
    <property type="entry name" value="4Fe4S_Fe-S-bd"/>
</dbReference>
<comment type="caution">
    <text evidence="6">The sequence shown here is derived from an EMBL/GenBank/DDBJ whole genome shotgun (WGS) entry which is preliminary data.</text>
</comment>
<dbReference type="PANTHER" id="PTHR43687">
    <property type="entry name" value="ADENYLYLSULFATE REDUCTASE, BETA SUBUNIT"/>
    <property type="match status" value="1"/>
</dbReference>
<evidence type="ECO:0000313" key="6">
    <source>
        <dbReference type="EMBL" id="MFC4351569.1"/>
    </source>
</evidence>
<dbReference type="Proteomes" id="UP001595799">
    <property type="component" value="Unassembled WGS sequence"/>
</dbReference>
<dbReference type="PROSITE" id="PS00198">
    <property type="entry name" value="4FE4S_FER_1"/>
    <property type="match status" value="3"/>
</dbReference>
<dbReference type="SUPFAM" id="SSF54862">
    <property type="entry name" value="4Fe-4S ferredoxins"/>
    <property type="match status" value="1"/>
</dbReference>
<keyword evidence="7" id="KW-1185">Reference proteome</keyword>
<name>A0ABV8UKK5_9PROT</name>
<dbReference type="InterPro" id="IPR017900">
    <property type="entry name" value="4Fe4S_Fe_S_CS"/>
</dbReference>
<dbReference type="PANTHER" id="PTHR43687:SF4">
    <property type="entry name" value="BLR5484 PROTEIN"/>
    <property type="match status" value="1"/>
</dbReference>
<gene>
    <name evidence="6" type="ORF">ACFOW6_08455</name>
</gene>
<evidence type="ECO:0000256" key="4">
    <source>
        <dbReference type="ARBA" id="ARBA00023014"/>
    </source>
</evidence>
<accession>A0ABV8UKK5</accession>
<organism evidence="6 7">
    <name type="scientific">Fodinicurvata halophila</name>
    <dbReference type="NCBI Taxonomy" id="1419723"/>
    <lineage>
        <taxon>Bacteria</taxon>
        <taxon>Pseudomonadati</taxon>
        <taxon>Pseudomonadota</taxon>
        <taxon>Alphaproteobacteria</taxon>
        <taxon>Rhodospirillales</taxon>
        <taxon>Rhodovibrionaceae</taxon>
        <taxon>Fodinicurvata</taxon>
    </lineage>
</organism>
<sequence length="691" mass="74945">MKMRKRRVLVCDCEKTMPLGKAGLEKACRKAGGDGELFLNTQLCRSQIENYQAALESGEDLLVACTQEAPLFSEVAEDFESSGTVSFTNIRETAGWSKDAEKATPKIAALLAAAAVEPQPFGNVTLASGGNCLIYGPSEQALEAARQLSDRLQVTVLLSEDEGSIPPDRMSFPVFSGRIRNLKGHLGGFEAEIENYAIPSPSSRSGFSFEGQSRSTSLSCDLLIDLSGGTPLLPAHDRQDGYLRPDPGDLIAVQKALLEASGLVGEFEKPRYVRYDESICAHSRSRQDGCNRCIDACPLSAIQSLGDTVEVDPYVCGGCGLCAATCPTGAMDYRLPDTASLAEKIRVLLSSYRENGGKTPVLLLHDGAHGRELLSYMARLGQGLPANVLPVEVNEITQAGFDIYLCALAYGAAEVAILLPPSKREDLPVLEETWELVESITEGLGHGRGQIRIIDEIDPDQVEALLWQTSDSSPVPAGNFLPIGTKRSRSYLALGHLHDTAPTPVDRIPLAEGAPFGRIEIDTEGCTLCQACISACPVGALLDDPDRPWIGFQEEACVQCGLCQSTCPENVITLVPQIDFTEEAKKPVTLNEAEPFHCIRCGTPFGVKQSIERIVEKLSGVHSMYMQQSQIDRVRMCEDCRVTATFEDQNTPMVAGPRPAMYTTEEDLRLREERQKNKEKNVADSGSGEHS</sequence>
<protein>
    <submittedName>
        <fullName evidence="6">4Fe-4S binding protein</fullName>
    </submittedName>
</protein>
<evidence type="ECO:0000313" key="7">
    <source>
        <dbReference type="Proteomes" id="UP001595799"/>
    </source>
</evidence>
<keyword evidence="4" id="KW-0411">Iron-sulfur</keyword>
<feature type="domain" description="4Fe-4S ferredoxin-type" evidence="5">
    <location>
        <begin position="517"/>
        <end position="546"/>
    </location>
</feature>
<keyword evidence="3" id="KW-0408">Iron</keyword>